<dbReference type="EC" id="2.4.2.-" evidence="7"/>
<dbReference type="InterPro" id="IPR057048">
    <property type="entry name" value="PARP14_KH_6"/>
</dbReference>
<feature type="region of interest" description="Disordered" evidence="8">
    <location>
        <begin position="852"/>
        <end position="872"/>
    </location>
</feature>
<evidence type="ECO:0000256" key="2">
    <source>
        <dbReference type="ARBA" id="ARBA00022676"/>
    </source>
</evidence>
<evidence type="ECO:0000313" key="12">
    <source>
        <dbReference type="Proteomes" id="UP000694569"/>
    </source>
</evidence>
<dbReference type="Gene3D" id="3.90.228.10">
    <property type="match status" value="1"/>
</dbReference>
<dbReference type="Ensembl" id="ENSLLET00000031854.1">
    <property type="protein sequence ID" value="ENSLLEP00000030676.1"/>
    <property type="gene ID" value="ENSLLEG00000019411.1"/>
</dbReference>
<dbReference type="GeneTree" id="ENSGT00940000154311"/>
<dbReference type="GO" id="GO:0003950">
    <property type="term" value="F:NAD+ poly-ADP-ribosyltransferase activity"/>
    <property type="evidence" value="ECO:0007669"/>
    <property type="project" value="UniProtKB-UniRule"/>
</dbReference>
<feature type="compositionally biased region" description="Basic and acidic residues" evidence="8">
    <location>
        <begin position="653"/>
        <end position="664"/>
    </location>
</feature>
<dbReference type="InterPro" id="IPR057045">
    <property type="entry name" value="PARP14_KH_3"/>
</dbReference>
<comment type="subcellular location">
    <subcellularLocation>
        <location evidence="1">Nucleus</location>
    </subcellularLocation>
</comment>
<dbReference type="GO" id="GO:1990404">
    <property type="term" value="F:NAD+-protein mono-ADP-ribosyltransferase activity"/>
    <property type="evidence" value="ECO:0007669"/>
    <property type="project" value="TreeGrafter"/>
</dbReference>
<sequence>MASLHCDITWPELTCPNLVIRLCVSSKVSAHVRTLVKIAPTWRDKVSAEYKQLITKFKVSEIPGSEVIWEAIKQDVGSSAYSRVLVKPYLAKEKVFLAGYMKDVTQTEPVLRKLIEDTRQKIYRQTHIVTVSEPLNPAFYEIMTRNNLLKNIVKMSPDLKMDYDPRAKNLQFIGLGEEVRSAKSEIQSIKQQLKSKPLSFDQYIMEFLKFADSKEMSTDFFIQRNINAVFEVERDAIKLSGLSARDLSEAEKIITQELVCNKVTVEDKSLLKSVEWQRLHRHLQDAFNSEKCRFLMEECPRGAEDQVVISGISSAVNNIYESVHEFIGENTPMKKEIIVQSMAVARFLGDEKKPLWGDIGKMNVKYVINQRTITLNGSKPRVLEAAACIEKVLSSLCTDTLRIDKPGAKTFCKDNEDYYVGKVKNDFHCVIYLQKDGDSSFTAGEVNLGDSHFQITISGGVTIAVYKGDLSRHRVDVAVNAANEDLKHVGGLALDLSNAAGPKLQADCDQIIRNIGKLLPGDSVVTDPGNLPYKQVIHAVGPRWDSSSQPKCERLLRKVITRSLELAAQNGHSSIAIPAVSSGIFGFPVKRSVENIIESIKEYAEDNGGKSSLKRIHLVDNSDEIIKSFVTVLRDGGSDQKAEADPESSVEWEEAKRSPRKAEQSSKPSSLITREGLTIRISHGNIQDSTTDVIVNSVGKDLDLTSGAASRALFNKAGKDLQDNLNKVSGGSQATDGSLFVTAGGGLSCSLVIHTVVPEWDAASNSSEKVLRRIVSACLNTADSNNKQSISFPAIGTGNLKFPKDKTASLMFEEFLSFSSKGGVQHLQEICVVLHPSDNGCIMAFSQELARRTKSNTPQTKPKTKSTSAKGPGLFGTVTSPALGVHEMKIGSIIYQVKTGDITKEDTDIIVNSSNNNFTLKAGVSKAILEAAGQSVEDECKQLGAQPHKGHIITQAGNLLCKKILHVHLSNSTADRIKECMTEALQQCEKHKATSVAFPALGTGSAQVSSSDVAAAMLDALGSFSTSAHYIQKVKVVIFQQNMLNDFHTSMKSREGSSPPKPTSLLGKVSSWFNFRTSSGEEEPEVKVFELKEDIEPAIFHLCGQSQKSVKEASSWLLKLILKEQSENTIKNDWIKDFGEQEWGKLQELQKRSHVTISLDIHESKITIFGLTRDVLNMTNKIQALIDNLREQKIREREAELCSNMVEWRYNDGLESRPVDIMTNLELENAKTENKGSFMISIKGVKYTVNMEEKSASDSKGKSVKLERVPKSEQSLPAYWDTMDNNPVKVISLNAASQEYLDVKGQFAQTCHMIIIEIKRIQNPSLWKNYEIKKQSIDNKNGNTTNEKQLFHGTDPNTISHVNHHGFNRSYAGKNAACYGNGTYFAVNAMYSAHDTYSRPDVNGYKYMYLTRVITGVYCVGTQGMVAPPAKNPSNPTDLYDSVTDNMAKPSMFVIFNDIQAYPEYLITFSK</sequence>
<evidence type="ECO:0000256" key="3">
    <source>
        <dbReference type="ARBA" id="ARBA00022679"/>
    </source>
</evidence>
<feature type="domain" description="Macro" evidence="10">
    <location>
        <begin position="666"/>
        <end position="853"/>
    </location>
</feature>
<reference evidence="11" key="2">
    <citation type="submission" date="2025-09" db="UniProtKB">
        <authorList>
            <consortium name="Ensembl"/>
        </authorList>
    </citation>
    <scope>IDENTIFICATION</scope>
</reference>
<dbReference type="OrthoDB" id="6133115at2759"/>
<dbReference type="PANTHER" id="PTHR14453:SF89">
    <property type="entry name" value="PROTEIN MONO-ADP-RIBOSYLTRANSFERASE PARP14"/>
    <property type="match status" value="1"/>
</dbReference>
<dbReference type="SUPFAM" id="SSF117839">
    <property type="entry name" value="WWE domain"/>
    <property type="match status" value="1"/>
</dbReference>
<protein>
    <recommendedName>
        <fullName evidence="7">Poly [ADP-ribose] polymerase</fullName>
        <shortName evidence="7">PARP</shortName>
        <ecNumber evidence="7">2.4.2.-</ecNumber>
    </recommendedName>
</protein>
<keyword evidence="4 7" id="KW-0520">NAD</keyword>
<name>A0A8C5Q2L0_9ANUR</name>
<dbReference type="InterPro" id="IPR002589">
    <property type="entry name" value="Macro_dom"/>
</dbReference>
<dbReference type="InterPro" id="IPR052056">
    <property type="entry name" value="Mono-ARTD/PARP"/>
</dbReference>
<evidence type="ECO:0000256" key="4">
    <source>
        <dbReference type="ARBA" id="ARBA00023027"/>
    </source>
</evidence>
<feature type="domain" description="Macro" evidence="10">
    <location>
        <begin position="882"/>
        <end position="1055"/>
    </location>
</feature>
<dbReference type="SUPFAM" id="SSF56399">
    <property type="entry name" value="ADP-ribosylation"/>
    <property type="match status" value="1"/>
</dbReference>
<evidence type="ECO:0000256" key="8">
    <source>
        <dbReference type="SAM" id="MobiDB-lite"/>
    </source>
</evidence>
<dbReference type="Pfam" id="PF23084">
    <property type="entry name" value="KH_PARP14_1"/>
    <property type="match status" value="1"/>
</dbReference>
<dbReference type="CDD" id="cd01439">
    <property type="entry name" value="TCCD_inducible_PARP_like"/>
    <property type="match status" value="1"/>
</dbReference>
<dbReference type="PANTHER" id="PTHR14453">
    <property type="entry name" value="PARP/ZINC FINGER CCCH TYPE DOMAIN CONTAINING PROTEIN"/>
    <property type="match status" value="1"/>
</dbReference>
<accession>A0A8C5Q2L0</accession>
<dbReference type="InterPro" id="IPR057047">
    <property type="entry name" value="PARP14_KH_5"/>
</dbReference>
<evidence type="ECO:0000313" key="11">
    <source>
        <dbReference type="Ensembl" id="ENSLLEP00000030676.1"/>
    </source>
</evidence>
<dbReference type="PROSITE" id="PS51154">
    <property type="entry name" value="MACRO"/>
    <property type="match status" value="3"/>
</dbReference>
<dbReference type="SMART" id="SM00506">
    <property type="entry name" value="A1pp"/>
    <property type="match status" value="3"/>
</dbReference>
<dbReference type="PROSITE" id="PS51059">
    <property type="entry name" value="PARP_CATALYTIC"/>
    <property type="match status" value="1"/>
</dbReference>
<evidence type="ECO:0000256" key="6">
    <source>
        <dbReference type="ARBA" id="ARBA00024347"/>
    </source>
</evidence>
<dbReference type="Pfam" id="PF23254">
    <property type="entry name" value="KH_PARP14_8"/>
    <property type="match status" value="1"/>
</dbReference>
<organism evidence="11 12">
    <name type="scientific">Leptobrachium leishanense</name>
    <name type="common">Leishan spiny toad</name>
    <dbReference type="NCBI Taxonomy" id="445787"/>
    <lineage>
        <taxon>Eukaryota</taxon>
        <taxon>Metazoa</taxon>
        <taxon>Chordata</taxon>
        <taxon>Craniata</taxon>
        <taxon>Vertebrata</taxon>
        <taxon>Euteleostomi</taxon>
        <taxon>Amphibia</taxon>
        <taxon>Batrachia</taxon>
        <taxon>Anura</taxon>
        <taxon>Pelobatoidea</taxon>
        <taxon>Megophryidae</taxon>
        <taxon>Leptobrachium</taxon>
    </lineage>
</organism>
<dbReference type="GO" id="GO:0070212">
    <property type="term" value="P:protein poly-ADP-ribosylation"/>
    <property type="evidence" value="ECO:0007669"/>
    <property type="project" value="TreeGrafter"/>
</dbReference>
<proteinExistence type="inferred from homology"/>
<dbReference type="FunFam" id="3.90.228.10:FF:000008">
    <property type="entry name" value="Poly [ADP-ribose] polymerase"/>
    <property type="match status" value="1"/>
</dbReference>
<dbReference type="Pfam" id="PF23253">
    <property type="entry name" value="KH_PARP14_6"/>
    <property type="match status" value="1"/>
</dbReference>
<keyword evidence="3 7" id="KW-0808">Transferase</keyword>
<dbReference type="GO" id="GO:0010629">
    <property type="term" value="P:negative regulation of gene expression"/>
    <property type="evidence" value="ECO:0007669"/>
    <property type="project" value="TreeGrafter"/>
</dbReference>
<feature type="domain" description="PARP catalytic" evidence="9">
    <location>
        <begin position="1276"/>
        <end position="1471"/>
    </location>
</feature>
<dbReference type="Pfam" id="PF01661">
    <property type="entry name" value="Macro"/>
    <property type="match status" value="3"/>
</dbReference>
<dbReference type="GO" id="GO:0003714">
    <property type="term" value="F:transcription corepressor activity"/>
    <property type="evidence" value="ECO:0007669"/>
    <property type="project" value="TreeGrafter"/>
</dbReference>
<dbReference type="InterPro" id="IPR054596">
    <property type="entry name" value="PARP14_WWE"/>
</dbReference>
<dbReference type="CDD" id="cd02907">
    <property type="entry name" value="Macro_Af1521_BAL-like"/>
    <property type="match status" value="1"/>
</dbReference>
<evidence type="ECO:0000259" key="10">
    <source>
        <dbReference type="PROSITE" id="PS51154"/>
    </source>
</evidence>
<dbReference type="Gene3D" id="3.40.220.10">
    <property type="entry name" value="Leucine Aminopeptidase, subunit E, domain 1"/>
    <property type="match status" value="3"/>
</dbReference>
<evidence type="ECO:0000259" key="9">
    <source>
        <dbReference type="PROSITE" id="PS51059"/>
    </source>
</evidence>
<keyword evidence="12" id="KW-1185">Reference proteome</keyword>
<dbReference type="Proteomes" id="UP000694569">
    <property type="component" value="Unplaced"/>
</dbReference>
<dbReference type="Pfam" id="PF23248">
    <property type="entry name" value="KH_PARP14_2"/>
    <property type="match status" value="1"/>
</dbReference>
<dbReference type="Pfam" id="PF23249">
    <property type="entry name" value="KH_PARP14_3"/>
    <property type="match status" value="1"/>
</dbReference>
<dbReference type="Gene3D" id="3.30.720.50">
    <property type="match status" value="1"/>
</dbReference>
<feature type="compositionally biased region" description="Low complexity" evidence="8">
    <location>
        <begin position="855"/>
        <end position="872"/>
    </location>
</feature>
<dbReference type="InterPro" id="IPR057044">
    <property type="entry name" value="PARP14_KH_1"/>
</dbReference>
<dbReference type="GO" id="GO:0005737">
    <property type="term" value="C:cytoplasm"/>
    <property type="evidence" value="ECO:0007669"/>
    <property type="project" value="TreeGrafter"/>
</dbReference>
<dbReference type="InterPro" id="IPR012317">
    <property type="entry name" value="Poly(ADP-ribose)pol_cat_dom"/>
</dbReference>
<dbReference type="Pfam" id="PF22005">
    <property type="entry name" value="WWE_1"/>
    <property type="match status" value="1"/>
</dbReference>
<evidence type="ECO:0000256" key="7">
    <source>
        <dbReference type="RuleBase" id="RU362114"/>
    </source>
</evidence>
<dbReference type="Pfam" id="PF23251">
    <property type="entry name" value="KH_PARP14_4"/>
    <property type="match status" value="1"/>
</dbReference>
<dbReference type="SUPFAM" id="SSF52949">
    <property type="entry name" value="Macro domain-like"/>
    <property type="match status" value="3"/>
</dbReference>
<dbReference type="InterPro" id="IPR043472">
    <property type="entry name" value="Macro_dom-like"/>
</dbReference>
<feature type="region of interest" description="Disordered" evidence="8">
    <location>
        <begin position="636"/>
        <end position="671"/>
    </location>
</feature>
<dbReference type="GO" id="GO:0005634">
    <property type="term" value="C:nucleus"/>
    <property type="evidence" value="ECO:0007669"/>
    <property type="project" value="UniProtKB-SubCell"/>
</dbReference>
<dbReference type="InterPro" id="IPR057046">
    <property type="entry name" value="PARP14_KH_4"/>
</dbReference>
<evidence type="ECO:0000256" key="5">
    <source>
        <dbReference type="ARBA" id="ARBA00023242"/>
    </source>
</evidence>
<dbReference type="InterPro" id="IPR057043">
    <property type="entry name" value="PARP14_KH_2"/>
</dbReference>
<dbReference type="Pfam" id="PF00644">
    <property type="entry name" value="PARP"/>
    <property type="match status" value="1"/>
</dbReference>
<comment type="similarity">
    <text evidence="6">Belongs to the ARTD/PARP family.</text>
</comment>
<feature type="domain" description="Macro" evidence="10">
    <location>
        <begin position="450"/>
        <end position="637"/>
    </location>
</feature>
<dbReference type="Pfam" id="PF23252">
    <property type="entry name" value="KH_PARP14_5"/>
    <property type="match status" value="1"/>
</dbReference>
<reference evidence="11" key="1">
    <citation type="submission" date="2025-08" db="UniProtKB">
        <authorList>
            <consortium name="Ensembl"/>
        </authorList>
    </citation>
    <scope>IDENTIFICATION</scope>
</reference>
<keyword evidence="2 7" id="KW-0328">Glycosyltransferase</keyword>
<dbReference type="InterPro" id="IPR037197">
    <property type="entry name" value="WWE_dom_sf"/>
</dbReference>
<keyword evidence="5" id="KW-0539">Nucleus</keyword>
<dbReference type="CDD" id="cd02903">
    <property type="entry name" value="Macro_BAL-like"/>
    <property type="match status" value="1"/>
</dbReference>
<dbReference type="InterPro" id="IPR057049">
    <property type="entry name" value="PARP14_KH_8"/>
</dbReference>
<evidence type="ECO:0000256" key="1">
    <source>
        <dbReference type="ARBA" id="ARBA00004123"/>
    </source>
</evidence>